<dbReference type="Proteomes" id="UP000887565">
    <property type="component" value="Unplaced"/>
</dbReference>
<organism evidence="1 2">
    <name type="scientific">Romanomermis culicivorax</name>
    <name type="common">Nematode worm</name>
    <dbReference type="NCBI Taxonomy" id="13658"/>
    <lineage>
        <taxon>Eukaryota</taxon>
        <taxon>Metazoa</taxon>
        <taxon>Ecdysozoa</taxon>
        <taxon>Nematoda</taxon>
        <taxon>Enoplea</taxon>
        <taxon>Dorylaimia</taxon>
        <taxon>Mermithida</taxon>
        <taxon>Mermithoidea</taxon>
        <taxon>Mermithidae</taxon>
        <taxon>Romanomermis</taxon>
    </lineage>
</organism>
<sequence length="97" mass="11019">MFIFESFTSTPEDWTTLFSFVNGKHTIVICFDGADDWAGIYALLGMQFCTDRQKKNKDPVVKAIHLDAYPLICNIAISSLLYELAWSIGSIHKKRTL</sequence>
<dbReference type="WBParaSite" id="nRc.2.0.1.t06043-RA">
    <property type="protein sequence ID" value="nRc.2.0.1.t06043-RA"/>
    <property type="gene ID" value="nRc.2.0.1.g06043"/>
</dbReference>
<protein>
    <submittedName>
        <fullName evidence="2">Uncharacterized protein</fullName>
    </submittedName>
</protein>
<dbReference type="AlphaFoldDB" id="A0A915HX87"/>
<evidence type="ECO:0000313" key="1">
    <source>
        <dbReference type="Proteomes" id="UP000887565"/>
    </source>
</evidence>
<proteinExistence type="predicted"/>
<keyword evidence="1" id="KW-1185">Reference proteome</keyword>
<reference evidence="2" key="1">
    <citation type="submission" date="2022-11" db="UniProtKB">
        <authorList>
            <consortium name="WormBaseParasite"/>
        </authorList>
    </citation>
    <scope>IDENTIFICATION</scope>
</reference>
<name>A0A915HX87_ROMCU</name>
<evidence type="ECO:0000313" key="2">
    <source>
        <dbReference type="WBParaSite" id="nRc.2.0.1.t06043-RA"/>
    </source>
</evidence>
<accession>A0A915HX87</accession>